<dbReference type="InterPro" id="IPR001214">
    <property type="entry name" value="SET_dom"/>
</dbReference>
<reference evidence="2" key="1">
    <citation type="submission" date="2021-03" db="EMBL/GenBank/DDBJ databases">
        <authorList>
            <person name="Tagirdzhanova G."/>
        </authorList>
    </citation>
    <scope>NUCLEOTIDE SEQUENCE</scope>
</reference>
<evidence type="ECO:0000313" key="2">
    <source>
        <dbReference type="EMBL" id="CAF9931011.1"/>
    </source>
</evidence>
<dbReference type="PANTHER" id="PTHR13271">
    <property type="entry name" value="UNCHARACTERIZED PUTATIVE METHYLTRANSFERASE"/>
    <property type="match status" value="1"/>
</dbReference>
<dbReference type="Proteomes" id="UP000664521">
    <property type="component" value="Unassembled WGS sequence"/>
</dbReference>
<dbReference type="GO" id="GO:0016279">
    <property type="term" value="F:protein-lysine N-methyltransferase activity"/>
    <property type="evidence" value="ECO:0007669"/>
    <property type="project" value="TreeGrafter"/>
</dbReference>
<name>A0A8H3G0P8_9LECA</name>
<protein>
    <recommendedName>
        <fullName evidence="1">SET domain-containing protein</fullName>
    </recommendedName>
</protein>
<dbReference type="SUPFAM" id="SSF82199">
    <property type="entry name" value="SET domain"/>
    <property type="match status" value="1"/>
</dbReference>
<comment type="caution">
    <text evidence="2">The sequence shown here is derived from an EMBL/GenBank/DDBJ whole genome shotgun (WGS) entry which is preliminary data.</text>
</comment>
<proteinExistence type="predicted"/>
<evidence type="ECO:0000313" key="3">
    <source>
        <dbReference type="Proteomes" id="UP000664521"/>
    </source>
</evidence>
<organism evidence="2 3">
    <name type="scientific">Heterodermia speciosa</name>
    <dbReference type="NCBI Taxonomy" id="116794"/>
    <lineage>
        <taxon>Eukaryota</taxon>
        <taxon>Fungi</taxon>
        <taxon>Dikarya</taxon>
        <taxon>Ascomycota</taxon>
        <taxon>Pezizomycotina</taxon>
        <taxon>Lecanoromycetes</taxon>
        <taxon>OSLEUM clade</taxon>
        <taxon>Lecanoromycetidae</taxon>
        <taxon>Caliciales</taxon>
        <taxon>Physciaceae</taxon>
        <taxon>Heterodermia</taxon>
    </lineage>
</organism>
<sequence>MSSDTGSAKSADPHYEAFTAWSGQQGVRINGVQAAQISDRGSGIVAQRHIEAGEELVNVPTSTLLTEDSLPANLKSKFENLSIHGLLASFLASDYPQLKQYKEWAATWPTPNDFRECMPMLWPQSLRTRMHVRDSGKYACSMLPPAIGCGDWAHHSLVMFREAVGPGLLRKQEIKFQKDLETVQQVLPGISLESYRKDCLAMCPFADLFNHADEGCDVAFDDIDYTVTANRAYEPGEEVFVSYGSHSNDFLLVEYGFVLDSNRWDYVPIHDTLIPDILNHKSQRQKLDRVGYLGNYTLTSDGVCHRTQVAIRGLILDDKDFRRFVHGQENFDERDEAQANEFIATKVLQVYNWEAEEALQALKRVDDIGIQVQKGIMMKRWVQIRNMIQRAHRNYASLPI</sequence>
<dbReference type="EMBL" id="CAJPDS010000057">
    <property type="protein sequence ID" value="CAF9931011.1"/>
    <property type="molecule type" value="Genomic_DNA"/>
</dbReference>
<accession>A0A8H3G0P8</accession>
<dbReference type="Pfam" id="PF00856">
    <property type="entry name" value="SET"/>
    <property type="match status" value="1"/>
</dbReference>
<dbReference type="InterPro" id="IPR050600">
    <property type="entry name" value="SETD3_SETD6_MTase"/>
</dbReference>
<gene>
    <name evidence="2" type="ORF">HETSPECPRED_007771</name>
</gene>
<evidence type="ECO:0000259" key="1">
    <source>
        <dbReference type="PROSITE" id="PS50280"/>
    </source>
</evidence>
<keyword evidence="3" id="KW-1185">Reference proteome</keyword>
<dbReference type="OrthoDB" id="341421at2759"/>
<feature type="domain" description="SET" evidence="1">
    <location>
        <begin position="30"/>
        <end position="244"/>
    </location>
</feature>
<dbReference type="AlphaFoldDB" id="A0A8H3G0P8"/>
<dbReference type="Gene3D" id="3.90.1410.10">
    <property type="entry name" value="set domain protein methyltransferase, domain 1"/>
    <property type="match status" value="2"/>
</dbReference>
<dbReference type="PANTHER" id="PTHR13271:SF137">
    <property type="entry name" value="SET DOMAIN-CONTAINING PROTEIN"/>
    <property type="match status" value="1"/>
</dbReference>
<dbReference type="PROSITE" id="PS50280">
    <property type="entry name" value="SET"/>
    <property type="match status" value="1"/>
</dbReference>
<dbReference type="InterPro" id="IPR046341">
    <property type="entry name" value="SET_dom_sf"/>
</dbReference>